<protein>
    <submittedName>
        <fullName evidence="2">WD40 repeat-containing protein</fullName>
    </submittedName>
</protein>
<dbReference type="EMBL" id="AAFI02000211">
    <property type="protein sequence ID" value="EAL60715.2"/>
    <property type="molecule type" value="Genomic_DNA"/>
</dbReference>
<dbReference type="Gene3D" id="2.130.10.10">
    <property type="entry name" value="YVTN repeat-like/Quinoprotein amine dehydrogenase"/>
    <property type="match status" value="2"/>
</dbReference>
<dbReference type="dictyBase" id="DDB_G0293462">
    <property type="gene designation" value="cirh1a"/>
</dbReference>
<dbReference type="RefSeq" id="XP_629130.2">
    <property type="nucleotide sequence ID" value="XM_629128.2"/>
</dbReference>
<comment type="caution">
    <text evidence="2">The sequence shown here is derived from an EMBL/GenBank/DDBJ whole genome shotgun (WGS) entry which is preliminary data.</text>
</comment>
<dbReference type="PANTHER" id="PTHR44163:SF1">
    <property type="entry name" value="U3 SMALL NUCLEOLAR RNA-ASSOCIATED PROTEIN 4 HOMOLOG"/>
    <property type="match status" value="1"/>
</dbReference>
<dbReference type="AlphaFoldDB" id="Q54BS1"/>
<dbReference type="GeneID" id="8629238"/>
<proteinExistence type="predicted"/>
<dbReference type="InterPro" id="IPR046351">
    <property type="entry name" value="UTP4"/>
</dbReference>
<dbReference type="FunCoup" id="Q54BS1">
    <property type="interactions" value="77"/>
</dbReference>
<accession>Q54BS1</accession>
<evidence type="ECO:0000256" key="1">
    <source>
        <dbReference type="SAM" id="MobiDB-lite"/>
    </source>
</evidence>
<organism evidence="2 3">
    <name type="scientific">Dictyostelium discoideum</name>
    <name type="common">Social amoeba</name>
    <dbReference type="NCBI Taxonomy" id="44689"/>
    <lineage>
        <taxon>Eukaryota</taxon>
        <taxon>Amoebozoa</taxon>
        <taxon>Evosea</taxon>
        <taxon>Eumycetozoa</taxon>
        <taxon>Dictyostelia</taxon>
        <taxon>Dictyosteliales</taxon>
        <taxon>Dictyosteliaceae</taxon>
        <taxon>Dictyostelium</taxon>
    </lineage>
</organism>
<dbReference type="STRING" id="44689.Q54BS1"/>
<dbReference type="PaxDb" id="44689-DDB0237543"/>
<evidence type="ECO:0000313" key="3">
    <source>
        <dbReference type="Proteomes" id="UP000002195"/>
    </source>
</evidence>
<sequence>MPVSKKQKVDTTVTVTTKKQVESTEKPHKQSKESKELKATTTPTTTTPTTTTTKKQTTTKESVSKQPIIKSPNSSKVHHCSFSSWLPKPITSISYNQENNLIAVSRQESPLEIWIKNDQELILLKTLGGSKFDLPIISVIWLNKTILLSTFENKFVIWDISSYSIIQELNSIGTVRGVSFNRLLNLLAVCTHDSNVRLYNFKKDDNEIEYQSSFPSVSDSKINTIQWALDQKTILVGCQNQLVVFKVDSLRSSLTITTDNIVSLNSLNDNTVACGFTNGFISIIDIKFGSIIQDFRNLHAPVRSIQVNKKGDQFFASGDEATIVSYNKSSGNNKWAFSGQHKRDSHDIKCLEITNTHLISGGNSTQMIFYDLSNFSSLSNSNGSIPNYFRCKSLPLPNTIAITQPSSSSQNQILLIEFSRYQINIWQLGSTNDNNDNLDLPNGTHLNLSKKTKKLLQFESKI</sequence>
<dbReference type="Proteomes" id="UP000002195">
    <property type="component" value="Unassembled WGS sequence"/>
</dbReference>
<feature type="compositionally biased region" description="Low complexity" evidence="1">
    <location>
        <begin position="40"/>
        <end position="60"/>
    </location>
</feature>
<name>Q54BS1_DICDI</name>
<dbReference type="InterPro" id="IPR015943">
    <property type="entry name" value="WD40/YVTN_repeat-like_dom_sf"/>
</dbReference>
<dbReference type="InterPro" id="IPR036322">
    <property type="entry name" value="WD40_repeat_dom_sf"/>
</dbReference>
<feature type="compositionally biased region" description="Basic and acidic residues" evidence="1">
    <location>
        <begin position="19"/>
        <end position="38"/>
    </location>
</feature>
<dbReference type="InParanoid" id="Q54BS1"/>
<dbReference type="PANTHER" id="PTHR44163">
    <property type="entry name" value="U3 SMALL NUCLEOLAR RNA-ASSOCIATED PROTEIN 4 HOMOLOG"/>
    <property type="match status" value="1"/>
</dbReference>
<dbReference type="GO" id="GO:0030686">
    <property type="term" value="C:90S preribosome"/>
    <property type="evidence" value="ECO:0007669"/>
    <property type="project" value="InterPro"/>
</dbReference>
<evidence type="ECO:0000313" key="2">
    <source>
        <dbReference type="EMBL" id="EAL60715.2"/>
    </source>
</evidence>
<dbReference type="InterPro" id="IPR001680">
    <property type="entry name" value="WD40_rpt"/>
</dbReference>
<keyword evidence="3" id="KW-1185">Reference proteome</keyword>
<dbReference type="GO" id="GO:0006364">
    <property type="term" value="P:rRNA processing"/>
    <property type="evidence" value="ECO:0000250"/>
    <property type="project" value="dictyBase"/>
</dbReference>
<dbReference type="PhylomeDB" id="Q54BS1"/>
<dbReference type="VEuPathDB" id="AmoebaDB:DDB_G0293462"/>
<feature type="region of interest" description="Disordered" evidence="1">
    <location>
        <begin position="1"/>
        <end position="75"/>
    </location>
</feature>
<reference evidence="2 3" key="1">
    <citation type="journal article" date="2005" name="Nature">
        <title>The genome of the social amoeba Dictyostelium discoideum.</title>
        <authorList>
            <consortium name="The Dictyostelium discoideum Sequencing Consortium"/>
            <person name="Eichinger L."/>
            <person name="Pachebat J.A."/>
            <person name="Glockner G."/>
            <person name="Rajandream M.A."/>
            <person name="Sucgang R."/>
            <person name="Berriman M."/>
            <person name="Song J."/>
            <person name="Olsen R."/>
            <person name="Szafranski K."/>
            <person name="Xu Q."/>
            <person name="Tunggal B."/>
            <person name="Kummerfeld S."/>
            <person name="Madera M."/>
            <person name="Konfortov B.A."/>
            <person name="Rivero F."/>
            <person name="Bankier A.T."/>
            <person name="Lehmann R."/>
            <person name="Hamlin N."/>
            <person name="Davies R."/>
            <person name="Gaudet P."/>
            <person name="Fey P."/>
            <person name="Pilcher K."/>
            <person name="Chen G."/>
            <person name="Saunders D."/>
            <person name="Sodergren E."/>
            <person name="Davis P."/>
            <person name="Kerhornou A."/>
            <person name="Nie X."/>
            <person name="Hall N."/>
            <person name="Anjard C."/>
            <person name="Hemphill L."/>
            <person name="Bason N."/>
            <person name="Farbrother P."/>
            <person name="Desany B."/>
            <person name="Just E."/>
            <person name="Morio T."/>
            <person name="Rost R."/>
            <person name="Churcher C."/>
            <person name="Cooper J."/>
            <person name="Haydock S."/>
            <person name="van Driessche N."/>
            <person name="Cronin A."/>
            <person name="Goodhead I."/>
            <person name="Muzny D."/>
            <person name="Mourier T."/>
            <person name="Pain A."/>
            <person name="Lu M."/>
            <person name="Harper D."/>
            <person name="Lindsay R."/>
            <person name="Hauser H."/>
            <person name="James K."/>
            <person name="Quiles M."/>
            <person name="Madan Babu M."/>
            <person name="Saito T."/>
            <person name="Buchrieser C."/>
            <person name="Wardroper A."/>
            <person name="Felder M."/>
            <person name="Thangavelu M."/>
            <person name="Johnson D."/>
            <person name="Knights A."/>
            <person name="Loulseged H."/>
            <person name="Mungall K."/>
            <person name="Oliver K."/>
            <person name="Price C."/>
            <person name="Quail M.A."/>
            <person name="Urushihara H."/>
            <person name="Hernandez J."/>
            <person name="Rabbinowitsch E."/>
            <person name="Steffen D."/>
            <person name="Sanders M."/>
            <person name="Ma J."/>
            <person name="Kohara Y."/>
            <person name="Sharp S."/>
            <person name="Simmonds M."/>
            <person name="Spiegler S."/>
            <person name="Tivey A."/>
            <person name="Sugano S."/>
            <person name="White B."/>
            <person name="Walker D."/>
            <person name="Woodward J."/>
            <person name="Winckler T."/>
            <person name="Tanaka Y."/>
            <person name="Shaulsky G."/>
            <person name="Schleicher M."/>
            <person name="Weinstock G."/>
            <person name="Rosenthal A."/>
            <person name="Cox E.C."/>
            <person name="Chisholm R.L."/>
            <person name="Gibbs R."/>
            <person name="Loomis W.F."/>
            <person name="Platzer M."/>
            <person name="Kay R.R."/>
            <person name="Williams J."/>
            <person name="Dear P.H."/>
            <person name="Noegel A.A."/>
            <person name="Barrell B."/>
            <person name="Kuspa A."/>
        </authorList>
    </citation>
    <scope>NUCLEOTIDE SEQUENCE [LARGE SCALE GENOMIC DNA]</scope>
    <source>
        <strain evidence="2 3">AX4</strain>
    </source>
</reference>
<dbReference type="SUPFAM" id="SSF50978">
    <property type="entry name" value="WD40 repeat-like"/>
    <property type="match status" value="1"/>
</dbReference>
<dbReference type="OMA" id="RAICINE"/>
<feature type="compositionally biased region" description="Low complexity" evidence="1">
    <location>
        <begin position="1"/>
        <end position="18"/>
    </location>
</feature>
<dbReference type="HOGENOM" id="CLU_592417_0_0_1"/>
<dbReference type="SMR" id="Q54BS1"/>
<dbReference type="KEGG" id="ddi:DDB_G0293462"/>
<dbReference type="GO" id="GO:0000462">
    <property type="term" value="P:maturation of SSU-rRNA from tricistronic rRNA transcript (SSU-rRNA, 5.8S rRNA, LSU-rRNA)"/>
    <property type="evidence" value="ECO:0007669"/>
    <property type="project" value="InterPro"/>
</dbReference>
<dbReference type="SMART" id="SM00320">
    <property type="entry name" value="WD40"/>
    <property type="match status" value="6"/>
</dbReference>
<gene>
    <name evidence="2" type="primary">cirh1a</name>
    <name evidence="2" type="ORF">DDB_G0293462</name>
</gene>
<dbReference type="eggNOG" id="KOG2048">
    <property type="taxonomic scope" value="Eukaryota"/>
</dbReference>